<dbReference type="Pfam" id="PF02653">
    <property type="entry name" value="BPD_transp_2"/>
    <property type="match status" value="1"/>
</dbReference>
<evidence type="ECO:0000256" key="6">
    <source>
        <dbReference type="SAM" id="Phobius"/>
    </source>
</evidence>
<accession>A0ABU0J8K4</accession>
<evidence type="ECO:0000256" key="5">
    <source>
        <dbReference type="ARBA" id="ARBA00023136"/>
    </source>
</evidence>
<feature type="transmembrane region" description="Helical" evidence="6">
    <location>
        <begin position="224"/>
        <end position="245"/>
    </location>
</feature>
<organism evidence="7 8">
    <name type="scientific">Labrys wisconsinensis</name>
    <dbReference type="NCBI Taxonomy" id="425677"/>
    <lineage>
        <taxon>Bacteria</taxon>
        <taxon>Pseudomonadati</taxon>
        <taxon>Pseudomonadota</taxon>
        <taxon>Alphaproteobacteria</taxon>
        <taxon>Hyphomicrobiales</taxon>
        <taxon>Xanthobacteraceae</taxon>
        <taxon>Labrys</taxon>
    </lineage>
</organism>
<feature type="transmembrane region" description="Helical" evidence="6">
    <location>
        <begin position="52"/>
        <end position="73"/>
    </location>
</feature>
<evidence type="ECO:0000256" key="1">
    <source>
        <dbReference type="ARBA" id="ARBA00004651"/>
    </source>
</evidence>
<keyword evidence="3 6" id="KW-0812">Transmembrane</keyword>
<dbReference type="EMBL" id="JAUSVX010000006">
    <property type="protein sequence ID" value="MDQ0470603.1"/>
    <property type="molecule type" value="Genomic_DNA"/>
</dbReference>
<feature type="transmembrane region" description="Helical" evidence="6">
    <location>
        <begin position="303"/>
        <end position="322"/>
    </location>
</feature>
<gene>
    <name evidence="7" type="ORF">QO011_003622</name>
</gene>
<proteinExistence type="predicted"/>
<dbReference type="CDD" id="cd06579">
    <property type="entry name" value="TM_PBP1_transp_AraH_like"/>
    <property type="match status" value="1"/>
</dbReference>
<dbReference type="RefSeq" id="WP_307274698.1">
    <property type="nucleotide sequence ID" value="NZ_JAUSVX010000006.1"/>
</dbReference>
<feature type="transmembrane region" description="Helical" evidence="6">
    <location>
        <begin position="172"/>
        <end position="193"/>
    </location>
</feature>
<keyword evidence="4 6" id="KW-1133">Transmembrane helix</keyword>
<dbReference type="InterPro" id="IPR001851">
    <property type="entry name" value="ABC_transp_permease"/>
</dbReference>
<keyword evidence="2" id="KW-1003">Cell membrane</keyword>
<name>A0ABU0J8K4_9HYPH</name>
<keyword evidence="8" id="KW-1185">Reference proteome</keyword>
<reference evidence="7 8" key="1">
    <citation type="submission" date="2023-07" db="EMBL/GenBank/DDBJ databases">
        <title>Genomic Encyclopedia of Type Strains, Phase IV (KMG-IV): sequencing the most valuable type-strain genomes for metagenomic binning, comparative biology and taxonomic classification.</title>
        <authorList>
            <person name="Goeker M."/>
        </authorList>
    </citation>
    <scope>NUCLEOTIDE SEQUENCE [LARGE SCALE GENOMIC DNA]</scope>
    <source>
        <strain evidence="7 8">DSM 19619</strain>
    </source>
</reference>
<dbReference type="PANTHER" id="PTHR32196">
    <property type="entry name" value="ABC TRANSPORTER PERMEASE PROTEIN YPHD-RELATED-RELATED"/>
    <property type="match status" value="1"/>
</dbReference>
<evidence type="ECO:0000256" key="3">
    <source>
        <dbReference type="ARBA" id="ARBA00022692"/>
    </source>
</evidence>
<comment type="caution">
    <text evidence="7">The sequence shown here is derived from an EMBL/GenBank/DDBJ whole genome shotgun (WGS) entry which is preliminary data.</text>
</comment>
<feature type="transmembrane region" description="Helical" evidence="6">
    <location>
        <begin position="251"/>
        <end position="271"/>
    </location>
</feature>
<evidence type="ECO:0000256" key="4">
    <source>
        <dbReference type="ARBA" id="ARBA00022989"/>
    </source>
</evidence>
<feature type="transmembrane region" description="Helical" evidence="6">
    <location>
        <begin position="133"/>
        <end position="152"/>
    </location>
</feature>
<dbReference type="PANTHER" id="PTHR32196:SF72">
    <property type="entry name" value="RIBOSE IMPORT PERMEASE PROTEIN RBSC"/>
    <property type="match status" value="1"/>
</dbReference>
<evidence type="ECO:0000256" key="2">
    <source>
        <dbReference type="ARBA" id="ARBA00022475"/>
    </source>
</evidence>
<protein>
    <submittedName>
        <fullName evidence="7">Ribose transport system permease protein</fullName>
    </submittedName>
</protein>
<evidence type="ECO:0000313" key="7">
    <source>
        <dbReference type="EMBL" id="MDQ0470603.1"/>
    </source>
</evidence>
<keyword evidence="5 6" id="KW-0472">Membrane</keyword>
<feature type="transmembrane region" description="Helical" evidence="6">
    <location>
        <begin position="278"/>
        <end position="297"/>
    </location>
</feature>
<sequence length="338" mass="35506">MSNALSSKWAESGGLSAPFWRLFDRVGPLLLLATIILAVTAIRPSFLTSANLMTIGLQASVNALLAIGQTLVIVSGGIELSVGTMMSLSMVVMAFSTLTFGVPMPLSMMIAVLFGVAGGAINGFLVAYGRIPAFIATLGMLGIAQGTALKLSGGYAMYGFPDWFDFIGNGELVGIPFPIWIVATVAVLAHYLFTQRPMGRYAFAMGASEESVRRAGVDVRRLKLRIYMACGVTVGCAAIVLASRIDSAHPGIGLGYELDAIAASVIGGASLMGGRGSVLGAISGALVMATIRFALNLFGMEPFLQQIVVGVVLIGAVYLDTVRVAQEERRTKVRARHH</sequence>
<dbReference type="Proteomes" id="UP001242480">
    <property type="component" value="Unassembled WGS sequence"/>
</dbReference>
<evidence type="ECO:0000313" key="8">
    <source>
        <dbReference type="Proteomes" id="UP001242480"/>
    </source>
</evidence>
<comment type="subcellular location">
    <subcellularLocation>
        <location evidence="1">Cell membrane</location>
        <topology evidence="1">Multi-pass membrane protein</topology>
    </subcellularLocation>
</comment>
<feature type="transmembrane region" description="Helical" evidence="6">
    <location>
        <begin position="29"/>
        <end position="46"/>
    </location>
</feature>
<feature type="transmembrane region" description="Helical" evidence="6">
    <location>
        <begin position="106"/>
        <end position="126"/>
    </location>
</feature>